<keyword evidence="1 6" id="KW-0489">Methyltransferase</keyword>
<keyword evidence="10" id="KW-1185">Reference proteome</keyword>
<dbReference type="PROSITE" id="PS00094">
    <property type="entry name" value="C5_MTASE_1"/>
    <property type="match status" value="1"/>
</dbReference>
<evidence type="ECO:0000256" key="3">
    <source>
        <dbReference type="ARBA" id="ARBA00022691"/>
    </source>
</evidence>
<evidence type="ECO:0000313" key="9">
    <source>
        <dbReference type="EMBL" id="TGK94064.1"/>
    </source>
</evidence>
<dbReference type="Gene3D" id="3.40.50.150">
    <property type="entry name" value="Vaccinia Virus protein VP39"/>
    <property type="match status" value="1"/>
</dbReference>
<evidence type="ECO:0000256" key="4">
    <source>
        <dbReference type="ARBA" id="ARBA00022747"/>
    </source>
</evidence>
<keyword evidence="3 6" id="KW-0949">S-adenosyl-L-methionine</keyword>
<dbReference type="PROSITE" id="PS51679">
    <property type="entry name" value="SAM_MT_C5"/>
    <property type="match status" value="1"/>
</dbReference>
<evidence type="ECO:0000256" key="2">
    <source>
        <dbReference type="ARBA" id="ARBA00022679"/>
    </source>
</evidence>
<dbReference type="GO" id="GO:0009307">
    <property type="term" value="P:DNA restriction-modification system"/>
    <property type="evidence" value="ECO:0007669"/>
    <property type="project" value="UniProtKB-KW"/>
</dbReference>
<reference evidence="9" key="1">
    <citation type="journal article" date="2019" name="PLoS Negl. Trop. Dis.">
        <title>Revisiting the worldwide diversity of Leptospira species in the environment.</title>
        <authorList>
            <person name="Vincent A.T."/>
            <person name="Schiettekatte O."/>
            <person name="Bourhy P."/>
            <person name="Veyrier F.J."/>
            <person name="Picardeau M."/>
        </authorList>
    </citation>
    <scope>NUCLEOTIDE SEQUENCE [LARGE SCALE GENOMIC DNA]</scope>
    <source>
        <strain evidence="9">201800277</strain>
    </source>
</reference>
<protein>
    <recommendedName>
        <fullName evidence="8">Cytosine-specific methyltransferase</fullName>
        <ecNumber evidence="8">2.1.1.37</ecNumber>
    </recommendedName>
</protein>
<dbReference type="RefSeq" id="WP_135676892.1">
    <property type="nucleotide sequence ID" value="NZ_RQFP01000002.1"/>
</dbReference>
<accession>A0A5F1Z675</accession>
<gene>
    <name evidence="9" type="ORF">EHQ30_11085</name>
</gene>
<evidence type="ECO:0000256" key="1">
    <source>
        <dbReference type="ARBA" id="ARBA00022603"/>
    </source>
</evidence>
<dbReference type="OrthoDB" id="9813719at2"/>
<evidence type="ECO:0000313" key="10">
    <source>
        <dbReference type="Proteomes" id="UP000297891"/>
    </source>
</evidence>
<dbReference type="Gene3D" id="3.90.120.10">
    <property type="entry name" value="DNA Methylase, subunit A, domain 2"/>
    <property type="match status" value="1"/>
</dbReference>
<evidence type="ECO:0000256" key="5">
    <source>
        <dbReference type="ARBA" id="ARBA00047422"/>
    </source>
</evidence>
<feature type="active site" evidence="6">
    <location>
        <position position="78"/>
    </location>
</feature>
<dbReference type="GO" id="GO:0032259">
    <property type="term" value="P:methylation"/>
    <property type="evidence" value="ECO:0007669"/>
    <property type="project" value="UniProtKB-KW"/>
</dbReference>
<dbReference type="GO" id="GO:0044027">
    <property type="term" value="P:negative regulation of gene expression via chromosomal CpG island methylation"/>
    <property type="evidence" value="ECO:0007669"/>
    <property type="project" value="TreeGrafter"/>
</dbReference>
<dbReference type="EC" id="2.1.1.37" evidence="8"/>
<dbReference type="GO" id="GO:0003886">
    <property type="term" value="F:DNA (cytosine-5-)-methyltransferase activity"/>
    <property type="evidence" value="ECO:0007669"/>
    <property type="project" value="UniProtKB-EC"/>
</dbReference>
<dbReference type="NCBIfam" id="TIGR00675">
    <property type="entry name" value="dcm"/>
    <property type="match status" value="1"/>
</dbReference>
<dbReference type="PRINTS" id="PR00105">
    <property type="entry name" value="C5METTRFRASE"/>
</dbReference>
<comment type="catalytic activity">
    <reaction evidence="5 8">
        <text>a 2'-deoxycytidine in DNA + S-adenosyl-L-methionine = a 5-methyl-2'-deoxycytidine in DNA + S-adenosyl-L-homocysteine + H(+)</text>
        <dbReference type="Rhea" id="RHEA:13681"/>
        <dbReference type="Rhea" id="RHEA-COMP:11369"/>
        <dbReference type="Rhea" id="RHEA-COMP:11370"/>
        <dbReference type="ChEBI" id="CHEBI:15378"/>
        <dbReference type="ChEBI" id="CHEBI:57856"/>
        <dbReference type="ChEBI" id="CHEBI:59789"/>
        <dbReference type="ChEBI" id="CHEBI:85452"/>
        <dbReference type="ChEBI" id="CHEBI:85454"/>
        <dbReference type="EC" id="2.1.1.37"/>
    </reaction>
</comment>
<evidence type="ECO:0000256" key="7">
    <source>
        <dbReference type="RuleBase" id="RU000416"/>
    </source>
</evidence>
<dbReference type="AlphaFoldDB" id="A0A5F1Z675"/>
<dbReference type="InterPro" id="IPR050390">
    <property type="entry name" value="C5-Methyltransferase"/>
</dbReference>
<dbReference type="Pfam" id="PF00145">
    <property type="entry name" value="DNA_methylase"/>
    <property type="match status" value="1"/>
</dbReference>
<dbReference type="InterPro" id="IPR029063">
    <property type="entry name" value="SAM-dependent_MTases_sf"/>
</dbReference>
<sequence>MTEKRKAVSLFSGAGGMDVGFSRAGFEIVFANDFDPIACKTYTYNHNSEIKVGDINNFFGDLSNLAGKVDLVFGGPPCQGFSVAGKMDPNDPRSKLLWSYLDVVSLVQPSVFVCENVKALGALEKWKDVRFEFLKRASKLGYETSFIILNSQDFNVPQSRERVFFIGVKGSNQFNLEQLFSKYKKKSPSVKEMISGLGKPGNDTHLNTCNAVITLASNPVLRKSPYAGMLFNGLGRPVKLNGYCSTLPASMGGNKTPIIDEAELYEGEGSWVEAYHKKLMAGELPPEFKEAPKRLRRLTLKEAIIIQTFPLDYRFAGGNSAIYRQIGNAVPCNLAEAVGKVASDLLDGIMNYSDTDLFDQARLVLA</sequence>
<comment type="similarity">
    <text evidence="6 7">Belongs to the class I-like SAM-binding methyltransferase superfamily. C5-methyltransferase family.</text>
</comment>
<dbReference type="EMBL" id="RQFP01000002">
    <property type="protein sequence ID" value="TGK94064.1"/>
    <property type="molecule type" value="Genomic_DNA"/>
</dbReference>
<dbReference type="PANTHER" id="PTHR10629:SF52">
    <property type="entry name" value="DNA (CYTOSINE-5)-METHYLTRANSFERASE 1"/>
    <property type="match status" value="1"/>
</dbReference>
<evidence type="ECO:0000256" key="8">
    <source>
        <dbReference type="RuleBase" id="RU000417"/>
    </source>
</evidence>
<dbReference type="PANTHER" id="PTHR10629">
    <property type="entry name" value="CYTOSINE-SPECIFIC METHYLTRANSFERASE"/>
    <property type="match status" value="1"/>
</dbReference>
<evidence type="ECO:0000256" key="6">
    <source>
        <dbReference type="PROSITE-ProRule" id="PRU01016"/>
    </source>
</evidence>
<dbReference type="Proteomes" id="UP000297891">
    <property type="component" value="Unassembled WGS sequence"/>
</dbReference>
<organism evidence="9 10">
    <name type="scientific">Leptospira brenneri</name>
    <dbReference type="NCBI Taxonomy" id="2023182"/>
    <lineage>
        <taxon>Bacteria</taxon>
        <taxon>Pseudomonadati</taxon>
        <taxon>Spirochaetota</taxon>
        <taxon>Spirochaetia</taxon>
        <taxon>Leptospirales</taxon>
        <taxon>Leptospiraceae</taxon>
        <taxon>Leptospira</taxon>
    </lineage>
</organism>
<comment type="caution">
    <text evidence="9">The sequence shown here is derived from an EMBL/GenBank/DDBJ whole genome shotgun (WGS) entry which is preliminary data.</text>
</comment>
<keyword evidence="4" id="KW-0680">Restriction system</keyword>
<dbReference type="SUPFAM" id="SSF53335">
    <property type="entry name" value="S-adenosyl-L-methionine-dependent methyltransferases"/>
    <property type="match status" value="1"/>
</dbReference>
<dbReference type="GO" id="GO:0003677">
    <property type="term" value="F:DNA binding"/>
    <property type="evidence" value="ECO:0007669"/>
    <property type="project" value="TreeGrafter"/>
</dbReference>
<dbReference type="InterPro" id="IPR018117">
    <property type="entry name" value="C5_DNA_meth_AS"/>
</dbReference>
<dbReference type="InterPro" id="IPR001525">
    <property type="entry name" value="C5_MeTfrase"/>
</dbReference>
<proteinExistence type="inferred from homology"/>
<keyword evidence="2 6" id="KW-0808">Transferase</keyword>
<name>A0A5F1Z675_9LEPT</name>